<dbReference type="Gene3D" id="3.40.50.12500">
    <property type="match status" value="1"/>
</dbReference>
<dbReference type="EMBL" id="VSSQ01003114">
    <property type="protein sequence ID" value="MPM19117.1"/>
    <property type="molecule type" value="Genomic_DNA"/>
</dbReference>
<organism evidence="2">
    <name type="scientific">bioreactor metagenome</name>
    <dbReference type="NCBI Taxonomy" id="1076179"/>
    <lineage>
        <taxon>unclassified sequences</taxon>
        <taxon>metagenomes</taxon>
        <taxon>ecological metagenomes</taxon>
    </lineage>
</organism>
<proteinExistence type="inferred from homology"/>
<reference evidence="2" key="1">
    <citation type="submission" date="2019-08" db="EMBL/GenBank/DDBJ databases">
        <authorList>
            <person name="Kucharzyk K."/>
            <person name="Murdoch R.W."/>
            <person name="Higgins S."/>
            <person name="Loffler F."/>
        </authorList>
    </citation>
    <scope>NUCLEOTIDE SEQUENCE</scope>
</reference>
<evidence type="ECO:0000256" key="1">
    <source>
        <dbReference type="ARBA" id="ARBA00038414"/>
    </source>
</evidence>
<gene>
    <name evidence="2" type="ORF">SDC9_65535</name>
</gene>
<dbReference type="InterPro" id="IPR015942">
    <property type="entry name" value="Asp/Glu/hydantoin_racemase"/>
</dbReference>
<evidence type="ECO:0008006" key="3">
    <source>
        <dbReference type="Google" id="ProtNLM"/>
    </source>
</evidence>
<dbReference type="InterPro" id="IPR053714">
    <property type="entry name" value="Iso_Racemase_Enz_sf"/>
</dbReference>
<comment type="similarity">
    <text evidence="1">Belongs to the HyuE racemase family.</text>
</comment>
<accession>A0A644XT84</accession>
<protein>
    <recommendedName>
        <fullName evidence="3">Glutamate racemase</fullName>
    </recommendedName>
</protein>
<dbReference type="GO" id="GO:0047661">
    <property type="term" value="F:amino-acid racemase activity"/>
    <property type="evidence" value="ECO:0007669"/>
    <property type="project" value="InterPro"/>
</dbReference>
<name>A0A644XT84_9ZZZZ</name>
<evidence type="ECO:0000313" key="2">
    <source>
        <dbReference type="EMBL" id="MPM19117.1"/>
    </source>
</evidence>
<dbReference type="AlphaFoldDB" id="A0A644XT84"/>
<dbReference type="Pfam" id="PF01177">
    <property type="entry name" value="Asp_Glu_race"/>
    <property type="match status" value="1"/>
</dbReference>
<sequence>MKRIALIHTVGSVYSSFETQLRSVLGEEVLIHNILDDFLATNPIEVGRFTETNVQRLRCDIQSAVLTGCDVVVTSCSTLSPAVERLKGEFSTPIITIDDAMASKAVETGSSLVVLATAHSTVEPTLEKLRRTAKEQGKAISVEAFVCTEAIAALRRGEKEEHDRLVLELSHKAKHAHVCVLAQASMAHMEEPIHQLLTIPVFSSPRLCMEQVAAFLKTLD</sequence>
<comment type="caution">
    <text evidence="2">The sequence shown here is derived from an EMBL/GenBank/DDBJ whole genome shotgun (WGS) entry which is preliminary data.</text>
</comment>